<organism evidence="1 2">
    <name type="scientific">Paenibacillus peoriae</name>
    <dbReference type="NCBI Taxonomy" id="59893"/>
    <lineage>
        <taxon>Bacteria</taxon>
        <taxon>Bacillati</taxon>
        <taxon>Bacillota</taxon>
        <taxon>Bacilli</taxon>
        <taxon>Bacillales</taxon>
        <taxon>Paenibacillaceae</taxon>
        <taxon>Paenibacillus</taxon>
    </lineage>
</organism>
<evidence type="ECO:0000313" key="2">
    <source>
        <dbReference type="Proteomes" id="UP000516384"/>
    </source>
</evidence>
<name>A0A7H0Y215_9BACL</name>
<gene>
    <name evidence="1" type="ORF">IAQ67_14480</name>
</gene>
<dbReference type="Proteomes" id="UP000516384">
    <property type="component" value="Chromosome"/>
</dbReference>
<sequence length="105" mass="12483">MRMPNIDEFNELTEHKNTWYMSGQELEILQSYLSKYRTVSIGEIRVWSDNSLTVGHDNSVDYFVVPQSRTINGYFLLGTHMEHHIYSNYTKSQLLKRKPIEFHNL</sequence>
<evidence type="ECO:0000313" key="1">
    <source>
        <dbReference type="EMBL" id="QNR65123.1"/>
    </source>
</evidence>
<dbReference type="EMBL" id="CP061172">
    <property type="protein sequence ID" value="QNR65123.1"/>
    <property type="molecule type" value="Genomic_DNA"/>
</dbReference>
<accession>A0A7H0Y215</accession>
<protein>
    <submittedName>
        <fullName evidence="1">Uncharacterized protein</fullName>
    </submittedName>
</protein>
<proteinExistence type="predicted"/>
<dbReference type="AlphaFoldDB" id="A0A7H0Y215"/>
<reference evidence="1 2" key="1">
    <citation type="submission" date="2020-09" db="EMBL/GenBank/DDBJ databases">
        <title>Characterization of Paenibacillus peoriae strain ZF390 with broad-spectrum antimicrobial activity as a potential biocontrol agent.</title>
        <authorList>
            <person name="Li L."/>
            <person name="Zhao Y."/>
            <person name="Li B."/>
            <person name="Xie X."/>
        </authorList>
    </citation>
    <scope>NUCLEOTIDE SEQUENCE [LARGE SCALE GENOMIC DNA]</scope>
    <source>
        <strain evidence="1 2">ZF390</strain>
    </source>
</reference>